<reference evidence="1 2" key="1">
    <citation type="journal article" date="2024" name="G3 (Bethesda)">
        <title>Genome assembly of Hibiscus sabdariffa L. provides insights into metabolisms of medicinal natural products.</title>
        <authorList>
            <person name="Kim T."/>
        </authorList>
    </citation>
    <scope>NUCLEOTIDE SEQUENCE [LARGE SCALE GENOMIC DNA]</scope>
    <source>
        <strain evidence="1">TK-2024</strain>
        <tissue evidence="1">Old leaves</tissue>
    </source>
</reference>
<organism evidence="1 2">
    <name type="scientific">Hibiscus sabdariffa</name>
    <name type="common">roselle</name>
    <dbReference type="NCBI Taxonomy" id="183260"/>
    <lineage>
        <taxon>Eukaryota</taxon>
        <taxon>Viridiplantae</taxon>
        <taxon>Streptophyta</taxon>
        <taxon>Embryophyta</taxon>
        <taxon>Tracheophyta</taxon>
        <taxon>Spermatophyta</taxon>
        <taxon>Magnoliopsida</taxon>
        <taxon>eudicotyledons</taxon>
        <taxon>Gunneridae</taxon>
        <taxon>Pentapetalae</taxon>
        <taxon>rosids</taxon>
        <taxon>malvids</taxon>
        <taxon>Malvales</taxon>
        <taxon>Malvaceae</taxon>
        <taxon>Malvoideae</taxon>
        <taxon>Hibiscus</taxon>
    </lineage>
</organism>
<comment type="caution">
    <text evidence="1">The sequence shown here is derived from an EMBL/GenBank/DDBJ whole genome shotgun (WGS) entry which is preliminary data.</text>
</comment>
<keyword evidence="2" id="KW-1185">Reference proteome</keyword>
<proteinExistence type="predicted"/>
<accession>A0ABR2BE10</accession>
<protein>
    <submittedName>
        <fullName evidence="1">Uncharacterized protein</fullName>
    </submittedName>
</protein>
<sequence>MQVLCGLCSNSFRSYHLFSAAKGFHRIQNPSETVDHWFIPASDGKMYAIRSLEEEELVHFRQPKDYIGFYFDIVAYQTLESSTLVGKKPVWPKPIKKT</sequence>
<dbReference type="EMBL" id="JBBPBM010000130">
    <property type="protein sequence ID" value="KAK8505110.1"/>
    <property type="molecule type" value="Genomic_DNA"/>
</dbReference>
<evidence type="ECO:0000313" key="2">
    <source>
        <dbReference type="Proteomes" id="UP001472677"/>
    </source>
</evidence>
<name>A0ABR2BE10_9ROSI</name>
<gene>
    <name evidence="1" type="ORF">V6N12_037987</name>
</gene>
<dbReference type="Proteomes" id="UP001472677">
    <property type="component" value="Unassembled WGS sequence"/>
</dbReference>
<evidence type="ECO:0000313" key="1">
    <source>
        <dbReference type="EMBL" id="KAK8505110.1"/>
    </source>
</evidence>